<feature type="transmembrane region" description="Helical" evidence="1">
    <location>
        <begin position="95"/>
        <end position="116"/>
    </location>
</feature>
<keyword evidence="1" id="KW-0812">Transmembrane</keyword>
<comment type="caution">
    <text evidence="2">The sequence shown here is derived from an EMBL/GenBank/DDBJ whole genome shotgun (WGS) entry which is preliminary data.</text>
</comment>
<dbReference type="AlphaFoldDB" id="A0AAW1VU27"/>
<keyword evidence="1" id="KW-0472">Membrane</keyword>
<evidence type="ECO:0000313" key="2">
    <source>
        <dbReference type="EMBL" id="KAK9911325.1"/>
    </source>
</evidence>
<evidence type="ECO:0000256" key="1">
    <source>
        <dbReference type="SAM" id="Phobius"/>
    </source>
</evidence>
<sequence>MESRGPSPLVPSLVVGALGLIICRPTLLSLLEISVSLFQVGAETEGRANLAFVMLLLFLLLLVVHFVSSLFPTIVGMSSPMTVHHTGSSEYGADGGFGFGMGTMLLILLFLVLYHLV</sequence>
<evidence type="ECO:0000313" key="3">
    <source>
        <dbReference type="Proteomes" id="UP001457282"/>
    </source>
</evidence>
<keyword evidence="1" id="KW-1133">Transmembrane helix</keyword>
<dbReference type="Proteomes" id="UP001457282">
    <property type="component" value="Unassembled WGS sequence"/>
</dbReference>
<feature type="transmembrane region" description="Helical" evidence="1">
    <location>
        <begin position="50"/>
        <end position="75"/>
    </location>
</feature>
<evidence type="ECO:0008006" key="4">
    <source>
        <dbReference type="Google" id="ProtNLM"/>
    </source>
</evidence>
<reference evidence="2 3" key="1">
    <citation type="journal article" date="2023" name="G3 (Bethesda)">
        <title>A chromosome-length genome assembly and annotation of blackberry (Rubus argutus, cv. 'Hillquist').</title>
        <authorList>
            <person name="Bruna T."/>
            <person name="Aryal R."/>
            <person name="Dudchenko O."/>
            <person name="Sargent D.J."/>
            <person name="Mead D."/>
            <person name="Buti M."/>
            <person name="Cavallini A."/>
            <person name="Hytonen T."/>
            <person name="Andres J."/>
            <person name="Pham M."/>
            <person name="Weisz D."/>
            <person name="Mascagni F."/>
            <person name="Usai G."/>
            <person name="Natali L."/>
            <person name="Bassil N."/>
            <person name="Fernandez G.E."/>
            <person name="Lomsadze A."/>
            <person name="Armour M."/>
            <person name="Olukolu B."/>
            <person name="Poorten T."/>
            <person name="Britton C."/>
            <person name="Davik J."/>
            <person name="Ashrafi H."/>
            <person name="Aiden E.L."/>
            <person name="Borodovsky M."/>
            <person name="Worthington M."/>
        </authorList>
    </citation>
    <scope>NUCLEOTIDE SEQUENCE [LARGE SCALE GENOMIC DNA]</scope>
    <source>
        <strain evidence="2">PI 553951</strain>
    </source>
</reference>
<protein>
    <recommendedName>
        <fullName evidence="4">Transmembrane protein</fullName>
    </recommendedName>
</protein>
<keyword evidence="3" id="KW-1185">Reference proteome</keyword>
<dbReference type="EMBL" id="JBEDUW010000007">
    <property type="protein sequence ID" value="KAK9911325.1"/>
    <property type="molecule type" value="Genomic_DNA"/>
</dbReference>
<name>A0AAW1VU27_RUBAR</name>
<proteinExistence type="predicted"/>
<feature type="transmembrane region" description="Helical" evidence="1">
    <location>
        <begin position="12"/>
        <end position="38"/>
    </location>
</feature>
<gene>
    <name evidence="2" type="ORF">M0R45_035242</name>
</gene>
<organism evidence="2 3">
    <name type="scientific">Rubus argutus</name>
    <name type="common">Southern blackberry</name>
    <dbReference type="NCBI Taxonomy" id="59490"/>
    <lineage>
        <taxon>Eukaryota</taxon>
        <taxon>Viridiplantae</taxon>
        <taxon>Streptophyta</taxon>
        <taxon>Embryophyta</taxon>
        <taxon>Tracheophyta</taxon>
        <taxon>Spermatophyta</taxon>
        <taxon>Magnoliopsida</taxon>
        <taxon>eudicotyledons</taxon>
        <taxon>Gunneridae</taxon>
        <taxon>Pentapetalae</taxon>
        <taxon>rosids</taxon>
        <taxon>fabids</taxon>
        <taxon>Rosales</taxon>
        <taxon>Rosaceae</taxon>
        <taxon>Rosoideae</taxon>
        <taxon>Rosoideae incertae sedis</taxon>
        <taxon>Rubus</taxon>
    </lineage>
</organism>
<accession>A0AAW1VU27</accession>